<dbReference type="Proteomes" id="UP001476798">
    <property type="component" value="Unassembled WGS sequence"/>
</dbReference>
<evidence type="ECO:0000313" key="1">
    <source>
        <dbReference type="EMBL" id="MEQ2170183.1"/>
    </source>
</evidence>
<sequence length="104" mass="11709">MPLTGKKTSSRYNKKVMAAVTGEPLDSLMSKVSDLSKGKVRKNIKGDPDELGKQDDSELEFLEKEHSSILKSSRNVCELLEKVREETDALEEQVGWLSSKRTLR</sequence>
<name>A0ABV0NFN2_9TELE</name>
<gene>
    <name evidence="1" type="ORF">GOODEAATRI_032710</name>
</gene>
<keyword evidence="2" id="KW-1185">Reference proteome</keyword>
<evidence type="ECO:0000313" key="2">
    <source>
        <dbReference type="Proteomes" id="UP001476798"/>
    </source>
</evidence>
<accession>A0ABV0NFN2</accession>
<reference evidence="1 2" key="1">
    <citation type="submission" date="2021-06" db="EMBL/GenBank/DDBJ databases">
        <authorList>
            <person name="Palmer J.M."/>
        </authorList>
    </citation>
    <scope>NUCLEOTIDE SEQUENCE [LARGE SCALE GENOMIC DNA]</scope>
    <source>
        <strain evidence="1 2">GA_2019</strain>
        <tissue evidence="1">Muscle</tissue>
    </source>
</reference>
<organism evidence="1 2">
    <name type="scientific">Goodea atripinnis</name>
    <dbReference type="NCBI Taxonomy" id="208336"/>
    <lineage>
        <taxon>Eukaryota</taxon>
        <taxon>Metazoa</taxon>
        <taxon>Chordata</taxon>
        <taxon>Craniata</taxon>
        <taxon>Vertebrata</taxon>
        <taxon>Euteleostomi</taxon>
        <taxon>Actinopterygii</taxon>
        <taxon>Neopterygii</taxon>
        <taxon>Teleostei</taxon>
        <taxon>Neoteleostei</taxon>
        <taxon>Acanthomorphata</taxon>
        <taxon>Ovalentaria</taxon>
        <taxon>Atherinomorphae</taxon>
        <taxon>Cyprinodontiformes</taxon>
        <taxon>Goodeidae</taxon>
        <taxon>Goodea</taxon>
    </lineage>
</organism>
<proteinExistence type="predicted"/>
<comment type="caution">
    <text evidence="1">The sequence shown here is derived from an EMBL/GenBank/DDBJ whole genome shotgun (WGS) entry which is preliminary data.</text>
</comment>
<dbReference type="EMBL" id="JAHRIO010036261">
    <property type="protein sequence ID" value="MEQ2170183.1"/>
    <property type="molecule type" value="Genomic_DNA"/>
</dbReference>
<protein>
    <submittedName>
        <fullName evidence="1">Uncharacterized protein</fullName>
    </submittedName>
</protein>